<dbReference type="AlphaFoldDB" id="A0A2V2N700"/>
<keyword evidence="5 6" id="KW-0472">Membrane</keyword>
<comment type="caution">
    <text evidence="8">The sequence shown here is derived from an EMBL/GenBank/DDBJ whole genome shotgun (WGS) entry which is preliminary data.</text>
</comment>
<dbReference type="EMBL" id="QGMY01000002">
    <property type="protein sequence ID" value="PWR74410.1"/>
    <property type="molecule type" value="Genomic_DNA"/>
</dbReference>
<reference evidence="8 9" key="1">
    <citation type="submission" date="2018-05" db="EMBL/GenBank/DDBJ databases">
        <title>Draft genome of Methanospirillum lacunae Ki8-1.</title>
        <authorList>
            <person name="Dueholm M.S."/>
            <person name="Nielsen P.H."/>
            <person name="Bakmann L.F."/>
            <person name="Otzen D.E."/>
        </authorList>
    </citation>
    <scope>NUCLEOTIDE SEQUENCE [LARGE SCALE GENOMIC DNA]</scope>
    <source>
        <strain evidence="8 9">Ki8-1</strain>
    </source>
</reference>
<dbReference type="PANTHER" id="PTHR36115">
    <property type="entry name" value="PROLINE-RICH ANTIGEN HOMOLOG-RELATED"/>
    <property type="match status" value="1"/>
</dbReference>
<dbReference type="Pfam" id="PF06271">
    <property type="entry name" value="RDD"/>
    <property type="match status" value="1"/>
</dbReference>
<evidence type="ECO:0000256" key="3">
    <source>
        <dbReference type="ARBA" id="ARBA00022692"/>
    </source>
</evidence>
<evidence type="ECO:0000256" key="2">
    <source>
        <dbReference type="ARBA" id="ARBA00022475"/>
    </source>
</evidence>
<gene>
    <name evidence="8" type="ORF">DK846_04495</name>
</gene>
<keyword evidence="3 6" id="KW-0812">Transmembrane</keyword>
<comment type="subcellular location">
    <subcellularLocation>
        <location evidence="1">Cell membrane</location>
        <topology evidence="1">Multi-pass membrane protein</topology>
    </subcellularLocation>
</comment>
<feature type="transmembrane region" description="Helical" evidence="6">
    <location>
        <begin position="38"/>
        <end position="61"/>
    </location>
</feature>
<evidence type="ECO:0000256" key="5">
    <source>
        <dbReference type="ARBA" id="ARBA00023136"/>
    </source>
</evidence>
<dbReference type="GO" id="GO:0005886">
    <property type="term" value="C:plasma membrane"/>
    <property type="evidence" value="ECO:0007669"/>
    <property type="project" value="UniProtKB-SubCell"/>
</dbReference>
<dbReference type="Proteomes" id="UP000245657">
    <property type="component" value="Unassembled WGS sequence"/>
</dbReference>
<evidence type="ECO:0000256" key="1">
    <source>
        <dbReference type="ARBA" id="ARBA00004651"/>
    </source>
</evidence>
<keyword evidence="2" id="KW-1003">Cell membrane</keyword>
<keyword evidence="4 6" id="KW-1133">Transmembrane helix</keyword>
<dbReference type="PANTHER" id="PTHR36115:SF6">
    <property type="entry name" value="PROLINE-RICH ANTIGEN HOMOLOG"/>
    <property type="match status" value="1"/>
</dbReference>
<protein>
    <recommendedName>
        <fullName evidence="7">RDD domain-containing protein</fullName>
    </recommendedName>
</protein>
<feature type="transmembrane region" description="Helical" evidence="6">
    <location>
        <begin position="89"/>
        <end position="109"/>
    </location>
</feature>
<proteinExistence type="predicted"/>
<organism evidence="8 9">
    <name type="scientific">Methanospirillum lacunae</name>
    <dbReference type="NCBI Taxonomy" id="668570"/>
    <lineage>
        <taxon>Archaea</taxon>
        <taxon>Methanobacteriati</taxon>
        <taxon>Methanobacteriota</taxon>
        <taxon>Stenosarchaea group</taxon>
        <taxon>Methanomicrobia</taxon>
        <taxon>Methanomicrobiales</taxon>
        <taxon>Methanospirillaceae</taxon>
        <taxon>Methanospirillum</taxon>
    </lineage>
</organism>
<evidence type="ECO:0000313" key="9">
    <source>
        <dbReference type="Proteomes" id="UP000245657"/>
    </source>
</evidence>
<evidence type="ECO:0000313" key="8">
    <source>
        <dbReference type="EMBL" id="PWR74410.1"/>
    </source>
</evidence>
<keyword evidence="9" id="KW-1185">Reference proteome</keyword>
<sequence length="190" mass="21210">MIYRIYHTVADTYSSSGWADLIRGSSQGRELAGFWRRFAASIIDLIILCIINGVAAAYLGLGEGWRMLMMIIRRQAIVSDDGIPTTSLVPMPVATCILVLFILIPWIYFASLESSRNQATLGKMACRVVVSDLHGKPVTFARATLRHFSKFISGILVFTGFLCIGYTKYHQGLHDVVAATLVWYQRETVE</sequence>
<evidence type="ECO:0000256" key="6">
    <source>
        <dbReference type="SAM" id="Phobius"/>
    </source>
</evidence>
<feature type="transmembrane region" description="Helical" evidence="6">
    <location>
        <begin position="151"/>
        <end position="169"/>
    </location>
</feature>
<accession>A0A2V2N700</accession>
<evidence type="ECO:0000259" key="7">
    <source>
        <dbReference type="Pfam" id="PF06271"/>
    </source>
</evidence>
<dbReference type="InterPro" id="IPR051791">
    <property type="entry name" value="Pra-immunoreactive"/>
</dbReference>
<name>A0A2V2N700_9EURY</name>
<feature type="domain" description="RDD" evidence="7">
    <location>
        <begin position="31"/>
        <end position="178"/>
    </location>
</feature>
<dbReference type="InterPro" id="IPR010432">
    <property type="entry name" value="RDD"/>
</dbReference>
<evidence type="ECO:0000256" key="4">
    <source>
        <dbReference type="ARBA" id="ARBA00022989"/>
    </source>
</evidence>